<evidence type="ECO:0000313" key="1">
    <source>
        <dbReference type="EMBL" id="PHQ34487.1"/>
    </source>
</evidence>
<dbReference type="SUPFAM" id="SSF49464">
    <property type="entry name" value="Carboxypeptidase regulatory domain-like"/>
    <property type="match status" value="1"/>
</dbReference>
<protein>
    <submittedName>
        <fullName evidence="1">Uncharacterized protein</fullName>
    </submittedName>
</protein>
<proteinExistence type="predicted"/>
<keyword evidence="2" id="KW-1185">Reference proteome</keyword>
<dbReference type="Proteomes" id="UP000225740">
    <property type="component" value="Unassembled WGS sequence"/>
</dbReference>
<dbReference type="EMBL" id="NIZW01000011">
    <property type="protein sequence ID" value="PHQ34487.1"/>
    <property type="molecule type" value="Genomic_DNA"/>
</dbReference>
<sequence>MRRNRFSSPVSNFGWIATTILTCLLVETLPPTVADASGPTFTLLDVDDQPIPNALVRQFGESGIRREEKQYKLRHQTTTNDSGQFQLPDGVLIANPYLKRIEGGPGLVATWVTVPSVGNEHERTWLLGTSVGIPDAYFQWNLRSVAMFYGKAIEMPDREDLEKDLVIRLPKPSTDLRIISAEGAPQPNVTITPTQLVWFARELTPDDNNDHGAIRKRIGVPQVLRASLARTTDADGRVSFSTIDRMEFAELECESPDHGLQRSFTNNNTIGKELQNDLVIYPVGSVSGVVRVPNGVDPDALNATELLFETSGFRRPKNATLSMQGVAKVRLDQSGTFHLPAMAAGKFKLVDRFGEEAKVRITLPKKATVSPGEELKLDCKAIKMVLVRSRYVYRESGEPAASKSVKINHGRDAGVSRELAVYTKTDANGRFQARVFPGTIGYESLTVVDGFNQAHRFEQPRNLQLPQGKRTMVPIDSTTCDLEPLELIPTRLVRGKLIDQDGDPLANVGVYAWNRFQTSNDFSRTNEEGEFTLERMPSAYPPKQFKVGPQYKTKRAMVVSDDPLVIQLKSDLPSE</sequence>
<evidence type="ECO:0000313" key="2">
    <source>
        <dbReference type="Proteomes" id="UP000225740"/>
    </source>
</evidence>
<reference evidence="1 2" key="1">
    <citation type="submission" date="2017-06" db="EMBL/GenBank/DDBJ databases">
        <title>Description of Rhodopirellula bahusiensis sp. nov.</title>
        <authorList>
            <person name="Kizina J."/>
            <person name="Harder J."/>
        </authorList>
    </citation>
    <scope>NUCLEOTIDE SEQUENCE [LARGE SCALE GENOMIC DNA]</scope>
    <source>
        <strain evidence="1 2">SWK21</strain>
    </source>
</reference>
<gene>
    <name evidence="1" type="ORF">CEE69_15935</name>
</gene>
<organism evidence="1 2">
    <name type="scientific">Rhodopirellula bahusiensis</name>
    <dbReference type="NCBI Taxonomy" id="2014065"/>
    <lineage>
        <taxon>Bacteria</taxon>
        <taxon>Pseudomonadati</taxon>
        <taxon>Planctomycetota</taxon>
        <taxon>Planctomycetia</taxon>
        <taxon>Pirellulales</taxon>
        <taxon>Pirellulaceae</taxon>
        <taxon>Rhodopirellula</taxon>
    </lineage>
</organism>
<dbReference type="InterPro" id="IPR008969">
    <property type="entry name" value="CarboxyPept-like_regulatory"/>
</dbReference>
<comment type="caution">
    <text evidence="1">The sequence shown here is derived from an EMBL/GenBank/DDBJ whole genome shotgun (WGS) entry which is preliminary data.</text>
</comment>
<accession>A0A2G1W628</accession>
<dbReference type="AlphaFoldDB" id="A0A2G1W628"/>
<name>A0A2G1W628_9BACT</name>